<accession>A0A7V8NTJ7</accession>
<name>A0A7V8NTJ7_9BACT</name>
<evidence type="ECO:0000313" key="2">
    <source>
        <dbReference type="Proteomes" id="UP000567293"/>
    </source>
</evidence>
<gene>
    <name evidence="1" type="ORF">HRJ53_19780</name>
</gene>
<organism evidence="1 2">
    <name type="scientific">Candidatus Acidiferrum panamense</name>
    <dbReference type="NCBI Taxonomy" id="2741543"/>
    <lineage>
        <taxon>Bacteria</taxon>
        <taxon>Pseudomonadati</taxon>
        <taxon>Acidobacteriota</taxon>
        <taxon>Terriglobia</taxon>
        <taxon>Candidatus Acidiferrales</taxon>
        <taxon>Candidatus Acidiferrum</taxon>
    </lineage>
</organism>
<dbReference type="AlphaFoldDB" id="A0A7V8NTJ7"/>
<keyword evidence="2" id="KW-1185">Reference proteome</keyword>
<dbReference type="EMBL" id="JACDQQ010001893">
    <property type="protein sequence ID" value="MBA0087230.1"/>
    <property type="molecule type" value="Genomic_DNA"/>
</dbReference>
<comment type="caution">
    <text evidence="1">The sequence shown here is derived from an EMBL/GenBank/DDBJ whole genome shotgun (WGS) entry which is preliminary data.</text>
</comment>
<protein>
    <recommendedName>
        <fullName evidence="3">Peptidase M10 metallopeptidase domain-containing protein</fullName>
    </recommendedName>
</protein>
<evidence type="ECO:0000313" key="1">
    <source>
        <dbReference type="EMBL" id="MBA0087230.1"/>
    </source>
</evidence>
<proteinExistence type="predicted"/>
<dbReference type="Proteomes" id="UP000567293">
    <property type="component" value="Unassembled WGS sequence"/>
</dbReference>
<evidence type="ECO:0008006" key="3">
    <source>
        <dbReference type="Google" id="ProtNLM"/>
    </source>
</evidence>
<sequence length="223" mass="24194">MITKTFSSGVPFVALLVLLDTSLWGRGTKNGLTEEKAPLTVSVYNEAGVPGEVLSRAEAAASRIFQRAGIAVTWLNCEVPAASEQASRACGEVAFPKHLHLRIVRKSAGLNGEAMGVSFQGEDGIGYLADLFYEPMEELERSDRTDIADLLGHVAAHELGHLLLGTNSHAVAGIMRARWTADELTSAEAARMVFLDQESQKMKERLLETREASGRVEDLTSRL</sequence>
<reference evidence="1" key="1">
    <citation type="submission" date="2020-06" db="EMBL/GenBank/DDBJ databases">
        <title>Legume-microbial interactions unlock mineral nutrients during tropical forest succession.</title>
        <authorList>
            <person name="Epihov D.Z."/>
        </authorList>
    </citation>
    <scope>NUCLEOTIDE SEQUENCE [LARGE SCALE GENOMIC DNA]</scope>
    <source>
        <strain evidence="1">Pan2503</strain>
    </source>
</reference>